<dbReference type="EMBL" id="AMZH03008284">
    <property type="protein sequence ID" value="RRT59280.1"/>
    <property type="molecule type" value="Genomic_DNA"/>
</dbReference>
<dbReference type="Proteomes" id="UP000287651">
    <property type="component" value="Unassembled WGS sequence"/>
</dbReference>
<name>A0A426Z5L7_ENSVE</name>
<dbReference type="AlphaFoldDB" id="A0A426Z5L7"/>
<protein>
    <submittedName>
        <fullName evidence="1">Uncharacterized protein</fullName>
    </submittedName>
</protein>
<gene>
    <name evidence="1" type="ORF">B296_00014786</name>
</gene>
<proteinExistence type="predicted"/>
<organism evidence="1 2">
    <name type="scientific">Ensete ventricosum</name>
    <name type="common">Abyssinian banana</name>
    <name type="synonym">Musa ensete</name>
    <dbReference type="NCBI Taxonomy" id="4639"/>
    <lineage>
        <taxon>Eukaryota</taxon>
        <taxon>Viridiplantae</taxon>
        <taxon>Streptophyta</taxon>
        <taxon>Embryophyta</taxon>
        <taxon>Tracheophyta</taxon>
        <taxon>Spermatophyta</taxon>
        <taxon>Magnoliopsida</taxon>
        <taxon>Liliopsida</taxon>
        <taxon>Zingiberales</taxon>
        <taxon>Musaceae</taxon>
        <taxon>Ensete</taxon>
    </lineage>
</organism>
<evidence type="ECO:0000313" key="2">
    <source>
        <dbReference type="Proteomes" id="UP000287651"/>
    </source>
</evidence>
<accession>A0A426Z5L7</accession>
<reference evidence="1 2" key="1">
    <citation type="journal article" date="2014" name="Agronomy (Basel)">
        <title>A Draft Genome Sequence for Ensete ventricosum, the Drought-Tolerant Tree Against Hunger.</title>
        <authorList>
            <person name="Harrison J."/>
            <person name="Moore K.A."/>
            <person name="Paszkiewicz K."/>
            <person name="Jones T."/>
            <person name="Grant M."/>
            <person name="Ambacheew D."/>
            <person name="Muzemil S."/>
            <person name="Studholme D.J."/>
        </authorList>
    </citation>
    <scope>NUCLEOTIDE SEQUENCE [LARGE SCALE GENOMIC DNA]</scope>
</reference>
<sequence length="169" mass="18057">MATAGEGNVDGGGGSSTDEWQREITVVEASSIVLAAMLVAVEGEKGDGGSGKSGFGIITENSVMGVERDYDGRWLHGYRRQCQQPMMTWLAEEEEQRVLEGDASSIVQVVMLTAAEGEKGDGSGIGALRSIDCCSRSMGDVRRLMIAAMKMVRNYNKVADMTMLLVVAI</sequence>
<comment type="caution">
    <text evidence="1">The sequence shown here is derived from an EMBL/GenBank/DDBJ whole genome shotgun (WGS) entry which is preliminary data.</text>
</comment>
<evidence type="ECO:0000313" key="1">
    <source>
        <dbReference type="EMBL" id="RRT59280.1"/>
    </source>
</evidence>